<dbReference type="NCBIfam" id="TIGR04045">
    <property type="entry name" value="MSMEG_0567_GNAT"/>
    <property type="match status" value="1"/>
</dbReference>
<name>A0A2T1EK90_9CYAN</name>
<dbReference type="OrthoDB" id="9796171at2"/>
<reference evidence="3" key="1">
    <citation type="submission" date="2018-02" db="EMBL/GenBank/DDBJ databases">
        <authorList>
            <person name="Moore K."/>
            <person name="Momper L."/>
        </authorList>
    </citation>
    <scope>NUCLEOTIDE SEQUENCE [LARGE SCALE GENOMIC DNA]</scope>
    <source>
        <strain evidence="3">ULC18</strain>
    </source>
</reference>
<comment type="caution">
    <text evidence="2">The sequence shown here is derived from an EMBL/GenBank/DDBJ whole genome shotgun (WGS) entry which is preliminary data.</text>
</comment>
<dbReference type="SUPFAM" id="SSF55729">
    <property type="entry name" value="Acyl-CoA N-acyltransferases (Nat)"/>
    <property type="match status" value="1"/>
</dbReference>
<evidence type="ECO:0000259" key="1">
    <source>
        <dbReference type="PROSITE" id="PS51186"/>
    </source>
</evidence>
<accession>A0A2T1EK90</accession>
<organism evidence="2 3">
    <name type="scientific">Stenomitos frigidus ULC18</name>
    <dbReference type="NCBI Taxonomy" id="2107698"/>
    <lineage>
        <taxon>Bacteria</taxon>
        <taxon>Bacillati</taxon>
        <taxon>Cyanobacteriota</taxon>
        <taxon>Cyanophyceae</taxon>
        <taxon>Leptolyngbyales</taxon>
        <taxon>Leptolyngbyaceae</taxon>
        <taxon>Stenomitos</taxon>
    </lineage>
</organism>
<sequence length="202" mass="22825">MSMHSYCFKLATSPSKLSGYFALRHSIFVEEQQLFQGGDVDEMDAIAYPIVALAAEAAAEMQNRQTREPLVLPLAQHPVLSIHPTHCLQNSPVLGVVRIYEPEPGLWYGGRLGVHETYRRAARIGKGLIYKAVTTANTWGCDRFLATVQLQNVRFFQRQHWHSLEELTIHGLPHHLMEADLNYYPPGTEQRPALSSFVREAS</sequence>
<feature type="domain" description="N-acetyltransferase" evidence="1">
    <location>
        <begin position="38"/>
        <end position="182"/>
    </location>
</feature>
<dbReference type="Proteomes" id="UP000239576">
    <property type="component" value="Unassembled WGS sequence"/>
</dbReference>
<dbReference type="Gene3D" id="3.40.630.30">
    <property type="match status" value="1"/>
</dbReference>
<dbReference type="RefSeq" id="WP_106255173.1">
    <property type="nucleotide sequence ID" value="NZ_CAWNSW010000058.1"/>
</dbReference>
<dbReference type="EMBL" id="PVWK01000021">
    <property type="protein sequence ID" value="PSB33111.1"/>
    <property type="molecule type" value="Genomic_DNA"/>
</dbReference>
<dbReference type="CDD" id="cd04301">
    <property type="entry name" value="NAT_SF"/>
    <property type="match status" value="1"/>
</dbReference>
<evidence type="ECO:0000313" key="2">
    <source>
        <dbReference type="EMBL" id="PSB33111.1"/>
    </source>
</evidence>
<dbReference type="Pfam" id="PF00583">
    <property type="entry name" value="Acetyltransf_1"/>
    <property type="match status" value="1"/>
</dbReference>
<dbReference type="InterPro" id="IPR024035">
    <property type="entry name" value="MSMEG_0567_GNAT"/>
</dbReference>
<keyword evidence="2" id="KW-0808">Transferase</keyword>
<proteinExistence type="predicted"/>
<dbReference type="InterPro" id="IPR016181">
    <property type="entry name" value="Acyl_CoA_acyltransferase"/>
</dbReference>
<protein>
    <submittedName>
        <fullName evidence="2">GNAT family N-acetyltransferase</fullName>
    </submittedName>
</protein>
<dbReference type="PROSITE" id="PS51186">
    <property type="entry name" value="GNAT"/>
    <property type="match status" value="1"/>
</dbReference>
<dbReference type="AlphaFoldDB" id="A0A2T1EK90"/>
<reference evidence="2 3" key="2">
    <citation type="submission" date="2018-03" db="EMBL/GenBank/DDBJ databases">
        <title>The ancient ancestry and fast evolution of plastids.</title>
        <authorList>
            <person name="Moore K.R."/>
            <person name="Magnabosco C."/>
            <person name="Momper L."/>
            <person name="Gold D.A."/>
            <person name="Bosak T."/>
            <person name="Fournier G.P."/>
        </authorList>
    </citation>
    <scope>NUCLEOTIDE SEQUENCE [LARGE SCALE GENOMIC DNA]</scope>
    <source>
        <strain evidence="2 3">ULC18</strain>
    </source>
</reference>
<keyword evidence="3" id="KW-1185">Reference proteome</keyword>
<dbReference type="GO" id="GO:0016747">
    <property type="term" value="F:acyltransferase activity, transferring groups other than amino-acyl groups"/>
    <property type="evidence" value="ECO:0007669"/>
    <property type="project" value="InterPro"/>
</dbReference>
<evidence type="ECO:0000313" key="3">
    <source>
        <dbReference type="Proteomes" id="UP000239576"/>
    </source>
</evidence>
<gene>
    <name evidence="2" type="ORF">C7B82_04680</name>
</gene>
<dbReference type="InterPro" id="IPR000182">
    <property type="entry name" value="GNAT_dom"/>
</dbReference>